<evidence type="ECO:0000313" key="4">
    <source>
        <dbReference type="Proteomes" id="UP000074310"/>
    </source>
</evidence>
<dbReference type="Pfam" id="PF00892">
    <property type="entry name" value="EamA"/>
    <property type="match status" value="2"/>
</dbReference>
<dbReference type="PATRIC" id="fig|869719.3.peg.2480"/>
<feature type="transmembrane region" description="Helical" evidence="1">
    <location>
        <begin position="37"/>
        <end position="54"/>
    </location>
</feature>
<keyword evidence="1" id="KW-0472">Membrane</keyword>
<evidence type="ECO:0000256" key="1">
    <source>
        <dbReference type="SAM" id="Phobius"/>
    </source>
</evidence>
<name>A0A147HZG3_9SPHN</name>
<keyword evidence="1" id="KW-0812">Transmembrane</keyword>
<dbReference type="InterPro" id="IPR037185">
    <property type="entry name" value="EmrE-like"/>
</dbReference>
<evidence type="ECO:0000259" key="2">
    <source>
        <dbReference type="Pfam" id="PF00892"/>
    </source>
</evidence>
<dbReference type="PANTHER" id="PTHR22911">
    <property type="entry name" value="ACYL-MALONYL CONDENSING ENZYME-RELATED"/>
    <property type="match status" value="1"/>
</dbReference>
<accession>A0A147HZG3</accession>
<keyword evidence="4" id="KW-1185">Reference proteome</keyword>
<dbReference type="RefSeq" id="WP_058756282.1">
    <property type="nucleotide sequence ID" value="NZ_LDTB01000053.1"/>
</dbReference>
<feature type="transmembrane region" description="Helical" evidence="1">
    <location>
        <begin position="6"/>
        <end position="25"/>
    </location>
</feature>
<dbReference type="Gene3D" id="1.10.3730.20">
    <property type="match status" value="2"/>
</dbReference>
<dbReference type="Proteomes" id="UP000074310">
    <property type="component" value="Unassembled WGS sequence"/>
</dbReference>
<dbReference type="InterPro" id="IPR000620">
    <property type="entry name" value="EamA_dom"/>
</dbReference>
<dbReference type="AlphaFoldDB" id="A0A147HZG3"/>
<feature type="transmembrane region" description="Helical" evidence="1">
    <location>
        <begin position="163"/>
        <end position="182"/>
    </location>
</feature>
<feature type="transmembrane region" description="Helical" evidence="1">
    <location>
        <begin position="110"/>
        <end position="132"/>
    </location>
</feature>
<dbReference type="GO" id="GO:0016020">
    <property type="term" value="C:membrane"/>
    <property type="evidence" value="ECO:0007669"/>
    <property type="project" value="InterPro"/>
</dbReference>
<evidence type="ECO:0000313" key="3">
    <source>
        <dbReference type="EMBL" id="KTT70427.1"/>
    </source>
</evidence>
<feature type="domain" description="EamA" evidence="2">
    <location>
        <begin position="6"/>
        <end position="139"/>
    </location>
</feature>
<feature type="transmembrane region" description="Helical" evidence="1">
    <location>
        <begin position="189"/>
        <end position="208"/>
    </location>
</feature>
<dbReference type="OrthoDB" id="9806889at2"/>
<sequence>MDPAHKGLIAGLAVAGFSATTSLLVRGIGGRIPPITLNAWRCTVAAVIFLPLWWSTTGAAVPDVHSLLWIGLSVMFSIVLGDTSFFMAIKRIGMSRATPIAKSYPAFAVLFSWILLGEALTSFKLIGVALAITGTALMSQRPGGTAALAVDEEERTRSRDHTIGVAIALGTAVAWAAGAVVLKISLMTASVTTVSLFKTVIAGVMLWSISSQAERVPVRDVLYNRTNILLAGATGVTLAGAALLLVYSISMVGAGSASVYSGLAPLFAVPMGVLIFKERMGVKAIIGCILAVLGIIFVSMG</sequence>
<feature type="domain" description="EamA" evidence="2">
    <location>
        <begin position="163"/>
        <end position="299"/>
    </location>
</feature>
<comment type="caution">
    <text evidence="3">The sequence shown here is derived from an EMBL/GenBank/DDBJ whole genome shotgun (WGS) entry which is preliminary data.</text>
</comment>
<proteinExistence type="predicted"/>
<feature type="transmembrane region" description="Helical" evidence="1">
    <location>
        <begin position="66"/>
        <end position="89"/>
    </location>
</feature>
<feature type="transmembrane region" description="Helical" evidence="1">
    <location>
        <begin position="228"/>
        <end position="247"/>
    </location>
</feature>
<organism evidence="3 4">
    <name type="scientific">Sphingomonas endophytica</name>
    <dbReference type="NCBI Taxonomy" id="869719"/>
    <lineage>
        <taxon>Bacteria</taxon>
        <taxon>Pseudomonadati</taxon>
        <taxon>Pseudomonadota</taxon>
        <taxon>Alphaproteobacteria</taxon>
        <taxon>Sphingomonadales</taxon>
        <taxon>Sphingomonadaceae</taxon>
        <taxon>Sphingomonas</taxon>
    </lineage>
</organism>
<reference evidence="3 4" key="1">
    <citation type="journal article" date="2016" name="Front. Microbiol.">
        <title>Genomic Resource of Rice Seed Associated Bacteria.</title>
        <authorList>
            <person name="Midha S."/>
            <person name="Bansal K."/>
            <person name="Sharma S."/>
            <person name="Kumar N."/>
            <person name="Patil P.P."/>
            <person name="Chaudhry V."/>
            <person name="Patil P.B."/>
        </authorList>
    </citation>
    <scope>NUCLEOTIDE SEQUENCE [LARGE SCALE GENOMIC DNA]</scope>
    <source>
        <strain evidence="3 4">NS334</strain>
    </source>
</reference>
<dbReference type="PANTHER" id="PTHR22911:SF137">
    <property type="entry name" value="SOLUTE CARRIER FAMILY 35 MEMBER G2-RELATED"/>
    <property type="match status" value="1"/>
</dbReference>
<dbReference type="SUPFAM" id="SSF103481">
    <property type="entry name" value="Multidrug resistance efflux transporter EmrE"/>
    <property type="match status" value="2"/>
</dbReference>
<protein>
    <recommendedName>
        <fullName evidence="2">EamA domain-containing protein</fullName>
    </recommendedName>
</protein>
<feature type="transmembrane region" description="Helical" evidence="1">
    <location>
        <begin position="259"/>
        <end position="276"/>
    </location>
</feature>
<dbReference type="EMBL" id="LDTB01000053">
    <property type="protein sequence ID" value="KTT70427.1"/>
    <property type="molecule type" value="Genomic_DNA"/>
</dbReference>
<gene>
    <name evidence="3" type="ORF">NS334_12480</name>
</gene>
<feature type="transmembrane region" description="Helical" evidence="1">
    <location>
        <begin position="282"/>
        <end position="300"/>
    </location>
</feature>
<keyword evidence="1" id="KW-1133">Transmembrane helix</keyword>